<name>A0A5N5IZN8_9ROSI</name>
<dbReference type="EMBL" id="VDCV01000019">
    <property type="protein sequence ID" value="KAB5512598.1"/>
    <property type="molecule type" value="Genomic_DNA"/>
</dbReference>
<dbReference type="Proteomes" id="UP000326939">
    <property type="component" value="Chromosome 19"/>
</dbReference>
<protein>
    <submittedName>
        <fullName evidence="1">Uncharacterized protein</fullName>
    </submittedName>
</protein>
<evidence type="ECO:0000313" key="1">
    <source>
        <dbReference type="EMBL" id="KAB5512598.1"/>
    </source>
</evidence>
<comment type="caution">
    <text evidence="1">The sequence shown here is derived from an EMBL/GenBank/DDBJ whole genome shotgun (WGS) entry which is preliminary data.</text>
</comment>
<keyword evidence="2" id="KW-1185">Reference proteome</keyword>
<gene>
    <name evidence="1" type="ORF">DKX38_029626</name>
</gene>
<accession>A0A5N5IZN8</accession>
<organism evidence="1 2">
    <name type="scientific">Salix brachista</name>
    <dbReference type="NCBI Taxonomy" id="2182728"/>
    <lineage>
        <taxon>Eukaryota</taxon>
        <taxon>Viridiplantae</taxon>
        <taxon>Streptophyta</taxon>
        <taxon>Embryophyta</taxon>
        <taxon>Tracheophyta</taxon>
        <taxon>Spermatophyta</taxon>
        <taxon>Magnoliopsida</taxon>
        <taxon>eudicotyledons</taxon>
        <taxon>Gunneridae</taxon>
        <taxon>Pentapetalae</taxon>
        <taxon>rosids</taxon>
        <taxon>fabids</taxon>
        <taxon>Malpighiales</taxon>
        <taxon>Salicaceae</taxon>
        <taxon>Saliceae</taxon>
        <taxon>Salix</taxon>
    </lineage>
</organism>
<proteinExistence type="predicted"/>
<dbReference type="AlphaFoldDB" id="A0A5N5IZN8"/>
<reference evidence="2" key="1">
    <citation type="journal article" date="2019" name="Gigascience">
        <title>De novo genome assembly of the endangered Acer yangbiense, a plant species with extremely small populations endemic to Yunnan Province, China.</title>
        <authorList>
            <person name="Yang J."/>
            <person name="Wariss H.M."/>
            <person name="Tao L."/>
            <person name="Zhang R."/>
            <person name="Yun Q."/>
            <person name="Hollingsworth P."/>
            <person name="Dao Z."/>
            <person name="Luo G."/>
            <person name="Guo H."/>
            <person name="Ma Y."/>
            <person name="Sun W."/>
        </authorList>
    </citation>
    <scope>NUCLEOTIDE SEQUENCE [LARGE SCALE GENOMIC DNA]</scope>
    <source>
        <strain evidence="2">cv. br00</strain>
    </source>
</reference>
<sequence>MEGIVVGIVGSEGMFGNGGKVTFGRLGMVGKLGSGGNVGLGRDGWVVGSVGMVGKGGNVGLGRDGWVVGRVGMVGKGGNVGLGIFGGTDGSGGNWRSWRAARATLMPEKTKAKEKAMMKNLKEAITSRFYCNSKVQSVRILVFEYMPNTIVVDLIDKTFGEGELPDNFEGNGSSILFS</sequence>
<evidence type="ECO:0000313" key="2">
    <source>
        <dbReference type="Proteomes" id="UP000326939"/>
    </source>
</evidence>